<evidence type="ECO:0000256" key="1">
    <source>
        <dbReference type="SAM" id="SignalP"/>
    </source>
</evidence>
<sequence>MSIVLGISCGLMAAMTLSSAIAGTLAYQVSPSDSIDCDSYCQHVLKTGYAPFQIQLSQSNFIDFDLSKLSFKDGAKLTRFLMNSSSSDVQCVQTTSSISGEVGKQMQMYFTEIKQNQNYTISNAADIAVNSTACPDPCTFTPPAQISFTFTSNSASFQFCKTTPVQHKAYDTLVLQSNEPIIEIDLNLFSVYSPKWANNLMISGFTFGSLALLISCCCSNQYRKDSKNHRRDGCERCVQEFRSVCE</sequence>
<keyword evidence="1" id="KW-0732">Signal</keyword>
<accession>A0AA86QUF9</accession>
<dbReference type="EMBL" id="CAXDID020000406">
    <property type="protein sequence ID" value="CAL6088207.1"/>
    <property type="molecule type" value="Genomic_DNA"/>
</dbReference>
<dbReference type="EMBL" id="CAXDID020000380">
    <property type="protein sequence ID" value="CAL6084547.1"/>
    <property type="molecule type" value="Genomic_DNA"/>
</dbReference>
<comment type="caution">
    <text evidence="3">The sequence shown here is derived from an EMBL/GenBank/DDBJ whole genome shotgun (WGS) entry which is preliminary data.</text>
</comment>
<feature type="signal peptide" evidence="1">
    <location>
        <begin position="1"/>
        <end position="26"/>
    </location>
</feature>
<organism evidence="3">
    <name type="scientific">Hexamita inflata</name>
    <dbReference type="NCBI Taxonomy" id="28002"/>
    <lineage>
        <taxon>Eukaryota</taxon>
        <taxon>Metamonada</taxon>
        <taxon>Diplomonadida</taxon>
        <taxon>Hexamitidae</taxon>
        <taxon>Hexamitinae</taxon>
        <taxon>Hexamita</taxon>
    </lineage>
</organism>
<protein>
    <submittedName>
        <fullName evidence="4">Hypothetical_protein</fullName>
    </submittedName>
</protein>
<dbReference type="EMBL" id="CATOUU010000639">
    <property type="protein sequence ID" value="CAI9936661.1"/>
    <property type="molecule type" value="Genomic_DNA"/>
</dbReference>
<name>A0AA86QUF9_9EUKA</name>
<proteinExistence type="predicted"/>
<gene>
    <name evidence="2" type="ORF">HINF_LOCUS24306</name>
    <name evidence="3" type="ORF">HINF_LOCUS47214</name>
    <name evidence="4" type="ORF">HINF_LOCUS62256</name>
    <name evidence="5" type="ORF">HINF_LOCUS64015</name>
</gene>
<reference evidence="4 6" key="2">
    <citation type="submission" date="2024-07" db="EMBL/GenBank/DDBJ databases">
        <authorList>
            <person name="Akdeniz Z."/>
        </authorList>
    </citation>
    <scope>NUCLEOTIDE SEQUENCE [LARGE SCALE GENOMIC DNA]</scope>
</reference>
<evidence type="ECO:0000313" key="4">
    <source>
        <dbReference type="EMBL" id="CAL6084547.1"/>
    </source>
</evidence>
<evidence type="ECO:0000313" key="5">
    <source>
        <dbReference type="EMBL" id="CAL6088207.1"/>
    </source>
</evidence>
<dbReference type="AlphaFoldDB" id="A0AA86QUF9"/>
<evidence type="ECO:0000313" key="3">
    <source>
        <dbReference type="EMBL" id="CAI9959569.1"/>
    </source>
</evidence>
<evidence type="ECO:0000313" key="2">
    <source>
        <dbReference type="EMBL" id="CAI9936661.1"/>
    </source>
</evidence>
<dbReference type="EMBL" id="CATOUU010000919">
    <property type="protein sequence ID" value="CAI9959569.1"/>
    <property type="molecule type" value="Genomic_DNA"/>
</dbReference>
<reference evidence="3" key="1">
    <citation type="submission" date="2023-06" db="EMBL/GenBank/DDBJ databases">
        <authorList>
            <person name="Kurt Z."/>
        </authorList>
    </citation>
    <scope>NUCLEOTIDE SEQUENCE</scope>
</reference>
<dbReference type="Proteomes" id="UP001642409">
    <property type="component" value="Unassembled WGS sequence"/>
</dbReference>
<feature type="chain" id="PRO_5044705029" evidence="1">
    <location>
        <begin position="27"/>
        <end position="246"/>
    </location>
</feature>
<keyword evidence="6" id="KW-1185">Reference proteome</keyword>
<evidence type="ECO:0000313" key="6">
    <source>
        <dbReference type="Proteomes" id="UP001642409"/>
    </source>
</evidence>